<evidence type="ECO:0000313" key="7">
    <source>
        <dbReference type="Proteomes" id="UP001234178"/>
    </source>
</evidence>
<name>A0ABQ9Z4Y4_9CRUS</name>
<dbReference type="InterPro" id="IPR001314">
    <property type="entry name" value="Peptidase_S1A"/>
</dbReference>
<feature type="domain" description="Peptidase S1" evidence="5">
    <location>
        <begin position="463"/>
        <end position="706"/>
    </location>
</feature>
<keyword evidence="4" id="KW-0732">Signal</keyword>
<feature type="compositionally biased region" description="Polar residues" evidence="3">
    <location>
        <begin position="210"/>
        <end position="219"/>
    </location>
</feature>
<dbReference type="InterPro" id="IPR043504">
    <property type="entry name" value="Peptidase_S1_PA_chymotrypsin"/>
</dbReference>
<dbReference type="PROSITE" id="PS00135">
    <property type="entry name" value="TRYPSIN_SER"/>
    <property type="match status" value="1"/>
</dbReference>
<keyword evidence="2" id="KW-0720">Serine protease</keyword>
<keyword evidence="7" id="KW-1185">Reference proteome</keyword>
<dbReference type="Pfam" id="PF00089">
    <property type="entry name" value="Trypsin"/>
    <property type="match status" value="1"/>
</dbReference>
<evidence type="ECO:0000256" key="2">
    <source>
        <dbReference type="RuleBase" id="RU363034"/>
    </source>
</evidence>
<evidence type="ECO:0000256" key="3">
    <source>
        <dbReference type="SAM" id="MobiDB-lite"/>
    </source>
</evidence>
<dbReference type="Proteomes" id="UP001234178">
    <property type="component" value="Unassembled WGS sequence"/>
</dbReference>
<protein>
    <recommendedName>
        <fullName evidence="5">Peptidase S1 domain-containing protein</fullName>
    </recommendedName>
</protein>
<dbReference type="EMBL" id="JAOYFB010000002">
    <property type="protein sequence ID" value="KAK4007958.1"/>
    <property type="molecule type" value="Genomic_DNA"/>
</dbReference>
<reference evidence="6 7" key="1">
    <citation type="journal article" date="2023" name="Nucleic Acids Res.">
        <title>The hologenome of Daphnia magna reveals possible DNA methylation and microbiome-mediated evolution of the host genome.</title>
        <authorList>
            <person name="Chaturvedi A."/>
            <person name="Li X."/>
            <person name="Dhandapani V."/>
            <person name="Marshall H."/>
            <person name="Kissane S."/>
            <person name="Cuenca-Cambronero M."/>
            <person name="Asole G."/>
            <person name="Calvet F."/>
            <person name="Ruiz-Romero M."/>
            <person name="Marangio P."/>
            <person name="Guigo R."/>
            <person name="Rago D."/>
            <person name="Mirbahai L."/>
            <person name="Eastwood N."/>
            <person name="Colbourne J.K."/>
            <person name="Zhou J."/>
            <person name="Mallon E."/>
            <person name="Orsini L."/>
        </authorList>
    </citation>
    <scope>NUCLEOTIDE SEQUENCE [LARGE SCALE GENOMIC DNA]</scope>
    <source>
        <strain evidence="6">LRV0_1</strain>
    </source>
</reference>
<dbReference type="PRINTS" id="PR00722">
    <property type="entry name" value="CHYMOTRYPSIN"/>
</dbReference>
<proteinExistence type="predicted"/>
<organism evidence="6 7">
    <name type="scientific">Daphnia magna</name>
    <dbReference type="NCBI Taxonomy" id="35525"/>
    <lineage>
        <taxon>Eukaryota</taxon>
        <taxon>Metazoa</taxon>
        <taxon>Ecdysozoa</taxon>
        <taxon>Arthropoda</taxon>
        <taxon>Crustacea</taxon>
        <taxon>Branchiopoda</taxon>
        <taxon>Diplostraca</taxon>
        <taxon>Cladocera</taxon>
        <taxon>Anomopoda</taxon>
        <taxon>Daphniidae</taxon>
        <taxon>Daphnia</taxon>
    </lineage>
</organism>
<keyword evidence="1" id="KW-1015">Disulfide bond</keyword>
<feature type="compositionally biased region" description="Low complexity" evidence="3">
    <location>
        <begin position="393"/>
        <end position="407"/>
    </location>
</feature>
<feature type="region of interest" description="Disordered" evidence="3">
    <location>
        <begin position="315"/>
        <end position="374"/>
    </location>
</feature>
<feature type="compositionally biased region" description="Low complexity" evidence="3">
    <location>
        <begin position="173"/>
        <end position="209"/>
    </location>
</feature>
<dbReference type="PROSITE" id="PS00134">
    <property type="entry name" value="TRYPSIN_HIS"/>
    <property type="match status" value="1"/>
</dbReference>
<dbReference type="SMART" id="SM00020">
    <property type="entry name" value="Tryp_SPc"/>
    <property type="match status" value="1"/>
</dbReference>
<sequence>MDFRFSMGLLLLSFLPLVFSASQTQNNLTTPSYQISRKPCYVKGQEGTCMFVWECVKTEGTPLGMCMERFMFGSCCAHDLDNNVVPKPSLSSMIATMASNYPPPIVLKNISSAATPSPPSILTTLITSVVPARANSTNKTELETETTKPSSGQPLTIPTDTSTDATLSNELAPTTSSGSSTVTSSPSDGTTLPIDSKTSTTIATSSTQTHVVESTTKPSVTKPINPTLATAPPIAPTINLLIPNNIVNLVAVPVATSPTTAQSLITTIQLLTTLQHPDALVALTVPSSHLSLVTSTQPNSSAPLIELPDSSVNELNSTSDIESTIPSATNKPVDKPYFPHVTTGVLPTTEAESTEPQSTQSDSSTPSTVSPITTSFVTKPNIDVTEFIAVSASSTETVEVTSTSTESSSRKPESNVTPTSHKNTTSTESTRKPTLAVTSLPSSYNIECGVPPMLAEVTREERIVGGNNSKFGSWPWQVSVRRTSFFGFSSTHRCGGALLNELWVITAGHCVEDLLVSQIRMRMGEFDFSSVQEPYPFVERGVNKKIVHPKYNFFTYEYDLALVRLEEPITFQPNIAPICLPATDESLIGQNGTVTGWGRLSEGGTLPSMLQQVTVPIVSNDKCKDMFLKAGRHEYIPDIFMCAGFEEGGRDSCQGDSGGPLQIRGRDGKYFLGGIISWGIGCAEANLPGVCTRISKFTNWILENVT</sequence>
<dbReference type="InterPro" id="IPR001254">
    <property type="entry name" value="Trypsin_dom"/>
</dbReference>
<feature type="compositionally biased region" description="Polar residues" evidence="3">
    <location>
        <begin position="148"/>
        <end position="172"/>
    </location>
</feature>
<evidence type="ECO:0000256" key="1">
    <source>
        <dbReference type="ARBA" id="ARBA00023157"/>
    </source>
</evidence>
<feature type="signal peptide" evidence="4">
    <location>
        <begin position="1"/>
        <end position="20"/>
    </location>
</feature>
<feature type="compositionally biased region" description="Polar residues" evidence="3">
    <location>
        <begin position="315"/>
        <end position="330"/>
    </location>
</feature>
<dbReference type="InterPro" id="IPR009003">
    <property type="entry name" value="Peptidase_S1_PA"/>
</dbReference>
<feature type="region of interest" description="Disordered" evidence="3">
    <location>
        <begin position="134"/>
        <end position="224"/>
    </location>
</feature>
<gene>
    <name evidence="6" type="ORF">OUZ56_013118</name>
</gene>
<dbReference type="Gene3D" id="2.40.10.10">
    <property type="entry name" value="Trypsin-like serine proteases"/>
    <property type="match status" value="1"/>
</dbReference>
<dbReference type="PANTHER" id="PTHR24252:SF7">
    <property type="entry name" value="HYALIN"/>
    <property type="match status" value="1"/>
</dbReference>
<dbReference type="CDD" id="cd00190">
    <property type="entry name" value="Tryp_SPc"/>
    <property type="match status" value="1"/>
</dbReference>
<keyword evidence="2" id="KW-0645">Protease</keyword>
<comment type="caution">
    <text evidence="6">The sequence shown here is derived from an EMBL/GenBank/DDBJ whole genome shotgun (WGS) entry which is preliminary data.</text>
</comment>
<keyword evidence="2" id="KW-0378">Hydrolase</keyword>
<accession>A0ABQ9Z4Y4</accession>
<dbReference type="SUPFAM" id="SSF50494">
    <property type="entry name" value="Trypsin-like serine proteases"/>
    <property type="match status" value="1"/>
</dbReference>
<evidence type="ECO:0000256" key="4">
    <source>
        <dbReference type="SAM" id="SignalP"/>
    </source>
</evidence>
<dbReference type="PROSITE" id="PS50240">
    <property type="entry name" value="TRYPSIN_DOM"/>
    <property type="match status" value="1"/>
</dbReference>
<feature type="chain" id="PRO_5046970502" description="Peptidase S1 domain-containing protein" evidence="4">
    <location>
        <begin position="21"/>
        <end position="706"/>
    </location>
</feature>
<evidence type="ECO:0000313" key="6">
    <source>
        <dbReference type="EMBL" id="KAK4007958.1"/>
    </source>
</evidence>
<dbReference type="InterPro" id="IPR033116">
    <property type="entry name" value="TRYPSIN_SER"/>
</dbReference>
<feature type="compositionally biased region" description="Low complexity" evidence="3">
    <location>
        <begin position="354"/>
        <end position="374"/>
    </location>
</feature>
<evidence type="ECO:0000259" key="5">
    <source>
        <dbReference type="PROSITE" id="PS50240"/>
    </source>
</evidence>
<feature type="compositionally biased region" description="Polar residues" evidence="3">
    <location>
        <begin position="414"/>
        <end position="428"/>
    </location>
</feature>
<dbReference type="PANTHER" id="PTHR24252">
    <property type="entry name" value="ACROSIN-RELATED"/>
    <property type="match status" value="1"/>
</dbReference>
<feature type="region of interest" description="Disordered" evidence="3">
    <location>
        <begin position="393"/>
        <end position="434"/>
    </location>
</feature>
<dbReference type="InterPro" id="IPR018114">
    <property type="entry name" value="TRYPSIN_HIS"/>
</dbReference>